<evidence type="ECO:0000313" key="5">
    <source>
        <dbReference type="EMBL" id="KAA0702125.1"/>
    </source>
</evidence>
<dbReference type="GO" id="GO:0030246">
    <property type="term" value="F:carbohydrate binding"/>
    <property type="evidence" value="ECO:0007669"/>
    <property type="project" value="UniProtKB-UniRule"/>
</dbReference>
<dbReference type="AlphaFoldDB" id="A0A5A9MZ34"/>
<dbReference type="GO" id="GO:2000562">
    <property type="term" value="P:negative regulation of CD4-positive, alpha-beta T cell proliferation"/>
    <property type="evidence" value="ECO:0007669"/>
    <property type="project" value="TreeGrafter"/>
</dbReference>
<reference evidence="5 6" key="1">
    <citation type="journal article" date="2019" name="Mol. Ecol. Resour.">
        <title>Chromosome-level genome assembly of Triplophysa tibetana, a fish adapted to the harsh high-altitude environment of the Tibetan Plateau.</title>
        <authorList>
            <person name="Yang X."/>
            <person name="Liu H."/>
            <person name="Ma Z."/>
            <person name="Zou Y."/>
            <person name="Zou M."/>
            <person name="Mao Y."/>
            <person name="Li X."/>
            <person name="Wang H."/>
            <person name="Chen T."/>
            <person name="Wang W."/>
            <person name="Yang R."/>
        </authorList>
    </citation>
    <scope>NUCLEOTIDE SEQUENCE [LARGE SCALE GENOMIC DNA]</scope>
    <source>
        <strain evidence="5">TTIB1903HZAU</strain>
        <tissue evidence="5">Muscle</tissue>
    </source>
</reference>
<gene>
    <name evidence="5" type="ORF">E1301_Tti007951</name>
</gene>
<evidence type="ECO:0000256" key="2">
    <source>
        <dbReference type="ARBA" id="ARBA00022737"/>
    </source>
</evidence>
<dbReference type="Pfam" id="PF00337">
    <property type="entry name" value="Gal-bind_lectin"/>
    <property type="match status" value="1"/>
</dbReference>
<dbReference type="GO" id="GO:0005634">
    <property type="term" value="C:nucleus"/>
    <property type="evidence" value="ECO:0007669"/>
    <property type="project" value="TreeGrafter"/>
</dbReference>
<dbReference type="CDD" id="cd00070">
    <property type="entry name" value="GLECT"/>
    <property type="match status" value="1"/>
</dbReference>
<keyword evidence="1 3" id="KW-0430">Lectin</keyword>
<dbReference type="GO" id="GO:0010628">
    <property type="term" value="P:positive regulation of gene expression"/>
    <property type="evidence" value="ECO:0007669"/>
    <property type="project" value="TreeGrafter"/>
</dbReference>
<dbReference type="Proteomes" id="UP000324632">
    <property type="component" value="Chromosome 25"/>
</dbReference>
<dbReference type="SMART" id="SM00276">
    <property type="entry name" value="GLECT"/>
    <property type="match status" value="1"/>
</dbReference>
<dbReference type="InterPro" id="IPR044156">
    <property type="entry name" value="Galectin-like"/>
</dbReference>
<protein>
    <recommendedName>
        <fullName evidence="3">Galectin</fullName>
    </recommendedName>
</protein>
<evidence type="ECO:0000313" key="6">
    <source>
        <dbReference type="Proteomes" id="UP000324632"/>
    </source>
</evidence>
<keyword evidence="6" id="KW-1185">Reference proteome</keyword>
<evidence type="ECO:0000256" key="3">
    <source>
        <dbReference type="RuleBase" id="RU102079"/>
    </source>
</evidence>
<comment type="caution">
    <text evidence="5">The sequence shown here is derived from an EMBL/GenBank/DDBJ whole genome shotgun (WGS) entry which is preliminary data.</text>
</comment>
<dbReference type="InterPro" id="IPR013320">
    <property type="entry name" value="ConA-like_dom_sf"/>
</dbReference>
<organism evidence="5 6">
    <name type="scientific">Triplophysa tibetana</name>
    <dbReference type="NCBI Taxonomy" id="1572043"/>
    <lineage>
        <taxon>Eukaryota</taxon>
        <taxon>Metazoa</taxon>
        <taxon>Chordata</taxon>
        <taxon>Craniata</taxon>
        <taxon>Vertebrata</taxon>
        <taxon>Euteleostomi</taxon>
        <taxon>Actinopterygii</taxon>
        <taxon>Neopterygii</taxon>
        <taxon>Teleostei</taxon>
        <taxon>Ostariophysi</taxon>
        <taxon>Cypriniformes</taxon>
        <taxon>Nemacheilidae</taxon>
        <taxon>Triplophysa</taxon>
    </lineage>
</organism>
<dbReference type="GO" id="GO:0016936">
    <property type="term" value="F:galactoside binding"/>
    <property type="evidence" value="ECO:0007669"/>
    <property type="project" value="TreeGrafter"/>
</dbReference>
<dbReference type="SUPFAM" id="SSF49899">
    <property type="entry name" value="Concanavalin A-like lectins/glucanases"/>
    <property type="match status" value="1"/>
</dbReference>
<dbReference type="InterPro" id="IPR001079">
    <property type="entry name" value="Galectin_CRD"/>
</dbReference>
<keyword evidence="2" id="KW-0677">Repeat</keyword>
<dbReference type="GO" id="GO:0005829">
    <property type="term" value="C:cytosol"/>
    <property type="evidence" value="ECO:0007669"/>
    <property type="project" value="TreeGrafter"/>
</dbReference>
<accession>A0A5A9MZ34</accession>
<dbReference type="EMBL" id="SOYY01000025">
    <property type="protein sequence ID" value="KAA0702125.1"/>
    <property type="molecule type" value="Genomic_DNA"/>
</dbReference>
<proteinExistence type="predicted"/>
<dbReference type="PANTHER" id="PTHR11346:SF80">
    <property type="entry name" value="GALECTIN-9C"/>
    <property type="match status" value="1"/>
</dbReference>
<name>A0A5A9MZ34_9TELE</name>
<dbReference type="FunFam" id="2.60.120.200:FF:000124">
    <property type="entry name" value="Galectin-4"/>
    <property type="match status" value="1"/>
</dbReference>
<evidence type="ECO:0000259" key="4">
    <source>
        <dbReference type="PROSITE" id="PS51304"/>
    </source>
</evidence>
<sequence>MKEFQKLQQGFTEVLSEGAKLLVRWRDNSVVTVASNVENDYTELPVGWNKERKANDYLQQPQIIHFYNQLMGGVDLHDLEANINAVPCITVINGPLKPGKIFIIRGVISTYPKRIQFNLRHRFGIAFHFNPRFDENRILCSTWDGNWGKEEFHGSMPFKPGQPFEVKIYCTDSGYSVSVDGHQMYTYKHRLMELYKIDVLDIRGDLQLTSVEA</sequence>
<dbReference type="PROSITE" id="PS51304">
    <property type="entry name" value="GALECTIN"/>
    <property type="match status" value="1"/>
</dbReference>
<evidence type="ECO:0000256" key="1">
    <source>
        <dbReference type="ARBA" id="ARBA00022734"/>
    </source>
</evidence>
<dbReference type="GO" id="GO:0032689">
    <property type="term" value="P:negative regulation of type II interferon production"/>
    <property type="evidence" value="ECO:0007669"/>
    <property type="project" value="TreeGrafter"/>
</dbReference>
<dbReference type="SMART" id="SM00908">
    <property type="entry name" value="Gal-bind_lectin"/>
    <property type="match status" value="1"/>
</dbReference>
<dbReference type="PANTHER" id="PTHR11346">
    <property type="entry name" value="GALECTIN"/>
    <property type="match status" value="1"/>
</dbReference>
<dbReference type="Gene3D" id="2.60.120.200">
    <property type="match status" value="1"/>
</dbReference>
<feature type="domain" description="Galectin" evidence="4">
    <location>
        <begin position="88"/>
        <end position="213"/>
    </location>
</feature>